<dbReference type="EMBL" id="JBHUHU010000003">
    <property type="protein sequence ID" value="MFD2100510.1"/>
    <property type="molecule type" value="Genomic_DNA"/>
</dbReference>
<evidence type="ECO:0000256" key="4">
    <source>
        <dbReference type="ARBA" id="ARBA00023136"/>
    </source>
</evidence>
<name>A0ABW4Y049_9FLAO</name>
<dbReference type="InterPro" id="IPR003945">
    <property type="entry name" value="NU5C-like"/>
</dbReference>
<organism evidence="8 9">
    <name type="scientific">Flagellimonas iocasae</name>
    <dbReference type="NCBI Taxonomy" id="2055905"/>
    <lineage>
        <taxon>Bacteria</taxon>
        <taxon>Pseudomonadati</taxon>
        <taxon>Bacteroidota</taxon>
        <taxon>Flavobacteriia</taxon>
        <taxon>Flavobacteriales</taxon>
        <taxon>Flavobacteriaceae</taxon>
        <taxon>Flagellimonas</taxon>
    </lineage>
</organism>
<dbReference type="PANTHER" id="PTHR42829:SF1">
    <property type="entry name" value="INORGANIC CARBON TRANSPORTER SUBUNIT DABB-RELATED"/>
    <property type="match status" value="1"/>
</dbReference>
<dbReference type="Pfam" id="PF00361">
    <property type="entry name" value="Proton_antipo_M"/>
    <property type="match status" value="1"/>
</dbReference>
<feature type="transmembrane region" description="Helical" evidence="6">
    <location>
        <begin position="58"/>
        <end position="77"/>
    </location>
</feature>
<feature type="transmembrane region" description="Helical" evidence="6">
    <location>
        <begin position="221"/>
        <end position="243"/>
    </location>
</feature>
<proteinExistence type="predicted"/>
<feature type="transmembrane region" description="Helical" evidence="6">
    <location>
        <begin position="249"/>
        <end position="268"/>
    </location>
</feature>
<evidence type="ECO:0000256" key="5">
    <source>
        <dbReference type="RuleBase" id="RU000320"/>
    </source>
</evidence>
<feature type="transmembrane region" description="Helical" evidence="6">
    <location>
        <begin position="436"/>
        <end position="455"/>
    </location>
</feature>
<feature type="transmembrane region" description="Helical" evidence="6">
    <location>
        <begin position="20"/>
        <end position="38"/>
    </location>
</feature>
<evidence type="ECO:0000313" key="9">
    <source>
        <dbReference type="Proteomes" id="UP001597342"/>
    </source>
</evidence>
<accession>A0ABW4Y049</accession>
<feature type="domain" description="NADH:quinone oxidoreductase/Mrp antiporter transmembrane" evidence="7">
    <location>
        <begin position="106"/>
        <end position="328"/>
    </location>
</feature>
<dbReference type="PANTHER" id="PTHR42829">
    <property type="entry name" value="NADH-UBIQUINONE OXIDOREDUCTASE CHAIN 5"/>
    <property type="match status" value="1"/>
</dbReference>
<sequence>MKHITNILISPSEKNKVTGLIPVLFWLFFIGQLIFVLFNYPNIPEWKWGNLFRTNGFTALLSIIVTFFCAIISTYANSYFKHVAHRSKFMLLCVGFTAATLLFLISDHLAPLLVGWFLMGTIMSSLIGLETGWGEAREAKRLAQHYFLASGIFLSIGLLFLAAYHNVITLSDLMVSVKETPYYLIVISALCVISAALIQSAIFPFHKWLLSSMTAPTPASALMHAGFVNGSGILLTLLAYIIIESNTMNLLFIIGGLTAILAQFAKLIQVNIKQRLACSTIAQMGFMIMQGGLGFFNAAIAHLILHGFYKAYLFLSSGESVRQSTPTQPPVIRIKWMEALIVLLYSMLGAFFFARVTGKGMEWNSGIFLTLIASIAVGQATYNIVKQNTFTGIQKIMLPPVLFVAGIGAYALAYNLVSNLMSGMELIYRPSALSPLQIGFGLIFLVGFFLMKLGVYRNIPWLYIKLMNLSQPYKNTILMYKTKVQ</sequence>
<keyword evidence="4 6" id="KW-0472">Membrane</keyword>
<evidence type="ECO:0000256" key="2">
    <source>
        <dbReference type="ARBA" id="ARBA00022692"/>
    </source>
</evidence>
<evidence type="ECO:0000259" key="7">
    <source>
        <dbReference type="Pfam" id="PF00361"/>
    </source>
</evidence>
<dbReference type="PRINTS" id="PR01434">
    <property type="entry name" value="NADHDHGNASE5"/>
</dbReference>
<evidence type="ECO:0000256" key="6">
    <source>
        <dbReference type="SAM" id="Phobius"/>
    </source>
</evidence>
<feature type="transmembrane region" description="Helical" evidence="6">
    <location>
        <begin position="397"/>
        <end position="416"/>
    </location>
</feature>
<reference evidence="9" key="1">
    <citation type="journal article" date="2019" name="Int. J. Syst. Evol. Microbiol.">
        <title>The Global Catalogue of Microorganisms (GCM) 10K type strain sequencing project: providing services to taxonomists for standard genome sequencing and annotation.</title>
        <authorList>
            <consortium name="The Broad Institute Genomics Platform"/>
            <consortium name="The Broad Institute Genome Sequencing Center for Infectious Disease"/>
            <person name="Wu L."/>
            <person name="Ma J."/>
        </authorList>
    </citation>
    <scope>NUCLEOTIDE SEQUENCE [LARGE SCALE GENOMIC DNA]</scope>
    <source>
        <strain evidence="9">JCM 3389</strain>
    </source>
</reference>
<feature type="transmembrane region" description="Helical" evidence="6">
    <location>
        <begin position="366"/>
        <end position="385"/>
    </location>
</feature>
<keyword evidence="3 6" id="KW-1133">Transmembrane helix</keyword>
<dbReference type="Proteomes" id="UP001597342">
    <property type="component" value="Unassembled WGS sequence"/>
</dbReference>
<protein>
    <submittedName>
        <fullName evidence="8">Proton-conducting transporter membrane subunit</fullName>
    </submittedName>
</protein>
<comment type="caution">
    <text evidence="8">The sequence shown here is derived from an EMBL/GenBank/DDBJ whole genome shotgun (WGS) entry which is preliminary data.</text>
</comment>
<feature type="transmembrane region" description="Helical" evidence="6">
    <location>
        <begin position="184"/>
        <end position="209"/>
    </location>
</feature>
<evidence type="ECO:0000256" key="3">
    <source>
        <dbReference type="ARBA" id="ARBA00022989"/>
    </source>
</evidence>
<comment type="subcellular location">
    <subcellularLocation>
        <location evidence="1">Endomembrane system</location>
        <topology evidence="1">Multi-pass membrane protein</topology>
    </subcellularLocation>
    <subcellularLocation>
        <location evidence="5">Membrane</location>
        <topology evidence="5">Multi-pass membrane protein</topology>
    </subcellularLocation>
</comment>
<keyword evidence="9" id="KW-1185">Reference proteome</keyword>
<evidence type="ECO:0000256" key="1">
    <source>
        <dbReference type="ARBA" id="ARBA00004127"/>
    </source>
</evidence>
<feature type="transmembrane region" description="Helical" evidence="6">
    <location>
        <begin position="89"/>
        <end position="106"/>
    </location>
</feature>
<gene>
    <name evidence="8" type="ORF">ACFSJE_12035</name>
</gene>
<feature type="transmembrane region" description="Helical" evidence="6">
    <location>
        <begin position="336"/>
        <end position="354"/>
    </location>
</feature>
<feature type="transmembrane region" description="Helical" evidence="6">
    <location>
        <begin position="145"/>
        <end position="164"/>
    </location>
</feature>
<dbReference type="RefSeq" id="WP_379831216.1">
    <property type="nucleotide sequence ID" value="NZ_JBHUHU010000003.1"/>
</dbReference>
<dbReference type="InterPro" id="IPR001750">
    <property type="entry name" value="ND/Mrp_TM"/>
</dbReference>
<evidence type="ECO:0000313" key="8">
    <source>
        <dbReference type="EMBL" id="MFD2100510.1"/>
    </source>
</evidence>
<keyword evidence="2 5" id="KW-0812">Transmembrane</keyword>